<evidence type="ECO:0000256" key="1">
    <source>
        <dbReference type="SAM" id="Phobius"/>
    </source>
</evidence>
<dbReference type="PANTHER" id="PTHR33868:SF10">
    <property type="entry name" value="OS08G0483100 PROTEIN"/>
    <property type="match status" value="1"/>
</dbReference>
<evidence type="ECO:0000313" key="2">
    <source>
        <dbReference type="EMBL" id="CAG1835171.1"/>
    </source>
</evidence>
<evidence type="ECO:0000313" key="4">
    <source>
        <dbReference type="Proteomes" id="UP000012960"/>
    </source>
</evidence>
<dbReference type="InParanoid" id="A0A804KJI0"/>
<protein>
    <submittedName>
        <fullName evidence="2">(wild Malaysian banana) hypothetical protein</fullName>
    </submittedName>
</protein>
<keyword evidence="1" id="KW-0812">Transmembrane</keyword>
<keyword evidence="4" id="KW-1185">Reference proteome</keyword>
<dbReference type="Proteomes" id="UP000012960">
    <property type="component" value="Unplaced"/>
</dbReference>
<dbReference type="PANTHER" id="PTHR33868">
    <property type="entry name" value="EXPRESSED PROTEIN"/>
    <property type="match status" value="1"/>
</dbReference>
<gene>
    <name evidence="2" type="ORF">GSMUA_232760.1</name>
</gene>
<dbReference type="OMA" id="MGLMINK"/>
<reference evidence="3" key="2">
    <citation type="submission" date="2021-05" db="UniProtKB">
        <authorList>
            <consortium name="EnsemblPlants"/>
        </authorList>
    </citation>
    <scope>IDENTIFICATION</scope>
    <source>
        <strain evidence="3">subsp. malaccensis</strain>
    </source>
</reference>
<evidence type="ECO:0000313" key="3">
    <source>
        <dbReference type="EnsemblPlants" id="Ma09_p14410.1"/>
    </source>
</evidence>
<proteinExistence type="predicted"/>
<reference evidence="2" key="1">
    <citation type="submission" date="2021-03" db="EMBL/GenBank/DDBJ databases">
        <authorList>
            <consortium name="Genoscope - CEA"/>
            <person name="William W."/>
        </authorList>
    </citation>
    <scope>NUCLEOTIDE SEQUENCE</scope>
    <source>
        <strain evidence="2">Doubled-haploid Pahang</strain>
    </source>
</reference>
<dbReference type="EMBL" id="HG996474">
    <property type="protein sequence ID" value="CAG1835171.1"/>
    <property type="molecule type" value="Genomic_DNA"/>
</dbReference>
<keyword evidence="1" id="KW-1133">Transmembrane helix</keyword>
<sequence length="202" mass="22615">MEEVKPIPHSPTKKWFLDWQRDGHHEREMLLGVDLSKRSSLCAGDLLQNCDLPPPLKLFSPVEQDDKKAVRSSGVRSEGCCVAGSEVDRWDGDENPSLLRALRLSQTRAREAEKRASQERSRNQDLVGLLLADSLRLSAYRRWVELLEAEMSVLQKRILRPAQGEELGDEGSDPAAAMTWWCTLALSLGIVGVGFALGRCMF</sequence>
<organism evidence="3 4">
    <name type="scientific">Musa acuminata subsp. malaccensis</name>
    <name type="common">Wild banana</name>
    <name type="synonym">Musa malaccensis</name>
    <dbReference type="NCBI Taxonomy" id="214687"/>
    <lineage>
        <taxon>Eukaryota</taxon>
        <taxon>Viridiplantae</taxon>
        <taxon>Streptophyta</taxon>
        <taxon>Embryophyta</taxon>
        <taxon>Tracheophyta</taxon>
        <taxon>Spermatophyta</taxon>
        <taxon>Magnoliopsida</taxon>
        <taxon>Liliopsida</taxon>
        <taxon>Zingiberales</taxon>
        <taxon>Musaceae</taxon>
        <taxon>Musa</taxon>
    </lineage>
</organism>
<accession>A0A804KJI0</accession>
<dbReference type="Gramene" id="Ma09_t14410.1">
    <property type="protein sequence ID" value="Ma09_p14410.1"/>
    <property type="gene ID" value="Ma09_g14410"/>
</dbReference>
<dbReference type="AlphaFoldDB" id="A0A804KJI0"/>
<dbReference type="EnsemblPlants" id="Ma09_t14410.1">
    <property type="protein sequence ID" value="Ma09_p14410.1"/>
    <property type="gene ID" value="Ma09_g14410"/>
</dbReference>
<feature type="transmembrane region" description="Helical" evidence="1">
    <location>
        <begin position="178"/>
        <end position="198"/>
    </location>
</feature>
<name>A0A804KJI0_MUSAM</name>
<keyword evidence="1" id="KW-0472">Membrane</keyword>